<feature type="transmembrane region" description="Helical" evidence="2">
    <location>
        <begin position="233"/>
        <end position="255"/>
    </location>
</feature>
<gene>
    <name evidence="3" type="ORF">HC248_00301</name>
</gene>
<protein>
    <submittedName>
        <fullName evidence="3">Uncharacterized protein</fullName>
    </submittedName>
</protein>
<feature type="compositionally biased region" description="Low complexity" evidence="1">
    <location>
        <begin position="34"/>
        <end position="59"/>
    </location>
</feature>
<feature type="compositionally biased region" description="Polar residues" evidence="1">
    <location>
        <begin position="1"/>
        <end position="26"/>
    </location>
</feature>
<reference evidence="3 4" key="1">
    <citation type="submission" date="2020-04" db="EMBL/GenBank/DDBJ databases">
        <title>Complete genome of a Psychrophilic, Marine, Gas Vacuolate Bacterium Polaromonas vacuolata KCTC 22033T.</title>
        <authorList>
            <person name="Hwang K."/>
            <person name="Kim K.M."/>
        </authorList>
    </citation>
    <scope>NUCLEOTIDE SEQUENCE [LARGE SCALE GENOMIC DNA]</scope>
    <source>
        <strain evidence="3 4">KCTC 22033</strain>
    </source>
</reference>
<keyword evidence="2" id="KW-0472">Membrane</keyword>
<feature type="compositionally biased region" description="Polar residues" evidence="1">
    <location>
        <begin position="60"/>
        <end position="72"/>
    </location>
</feature>
<dbReference type="RefSeq" id="WP_168920957.1">
    <property type="nucleotide sequence ID" value="NZ_CP051461.1"/>
</dbReference>
<feature type="region of interest" description="Disordered" evidence="1">
    <location>
        <begin position="1"/>
        <end position="122"/>
    </location>
</feature>
<dbReference type="AlphaFoldDB" id="A0A6H2H5A8"/>
<keyword evidence="2" id="KW-1133">Transmembrane helix</keyword>
<name>A0A6H2H5A8_9BURK</name>
<evidence type="ECO:0000256" key="2">
    <source>
        <dbReference type="SAM" id="Phobius"/>
    </source>
</evidence>
<feature type="transmembrane region" description="Helical" evidence="2">
    <location>
        <begin position="205"/>
        <end position="227"/>
    </location>
</feature>
<evidence type="ECO:0000313" key="3">
    <source>
        <dbReference type="EMBL" id="QJC55038.1"/>
    </source>
</evidence>
<evidence type="ECO:0000313" key="4">
    <source>
        <dbReference type="Proteomes" id="UP000502041"/>
    </source>
</evidence>
<organism evidence="3 4">
    <name type="scientific">Polaromonas vacuolata</name>
    <dbReference type="NCBI Taxonomy" id="37448"/>
    <lineage>
        <taxon>Bacteria</taxon>
        <taxon>Pseudomonadati</taxon>
        <taxon>Pseudomonadota</taxon>
        <taxon>Betaproteobacteria</taxon>
        <taxon>Burkholderiales</taxon>
        <taxon>Comamonadaceae</taxon>
        <taxon>Polaromonas</taxon>
    </lineage>
</organism>
<dbReference type="Proteomes" id="UP000502041">
    <property type="component" value="Chromosome"/>
</dbReference>
<proteinExistence type="predicted"/>
<sequence>MIRQTTPNTGSPIPNATRIHTPQSGQLKPDSKITASAYSPSNPTATASTPAFASQPSPSLVTSTQSLSSRENSLVRPRELNFFSGSDSDSDLSGDEHSSIPLEDFQPSSFFNNSENKEQTHPPAVSIDVNLDHRRTFLGHGLNALDDSYSSSISSNSESKEQIHPHEVRIDINLVGDVPVPGQVIDPPNAPPNQIQNPIAEPHSAVLPSTLLGAAVVGTVIAAVSSPEHLPTLIVQTSVGAIVGGFVGAGIGCIIDSKMDREAQRIQPLQDAPDLEAGEA</sequence>
<evidence type="ECO:0000256" key="1">
    <source>
        <dbReference type="SAM" id="MobiDB-lite"/>
    </source>
</evidence>
<accession>A0A6H2H5A8</accession>
<dbReference type="EMBL" id="CP051461">
    <property type="protein sequence ID" value="QJC55038.1"/>
    <property type="molecule type" value="Genomic_DNA"/>
</dbReference>
<keyword evidence="4" id="KW-1185">Reference proteome</keyword>
<dbReference type="KEGG" id="pvac:HC248_00301"/>
<keyword evidence="2" id="KW-0812">Transmembrane</keyword>